<dbReference type="PROSITE" id="PS51819">
    <property type="entry name" value="VOC"/>
    <property type="match status" value="1"/>
</dbReference>
<evidence type="ECO:0000313" key="2">
    <source>
        <dbReference type="EMBL" id="HED30858.1"/>
    </source>
</evidence>
<feature type="domain" description="VOC" evidence="1">
    <location>
        <begin position="4"/>
        <end position="119"/>
    </location>
</feature>
<dbReference type="SUPFAM" id="SSF54593">
    <property type="entry name" value="Glyoxalase/Bleomycin resistance protein/Dihydroxybiphenyl dioxygenase"/>
    <property type="match status" value="1"/>
</dbReference>
<gene>
    <name evidence="2" type="ORF">ENN50_04070</name>
</gene>
<comment type="caution">
    <text evidence="2">The sequence shown here is derived from an EMBL/GenBank/DDBJ whole genome shotgun (WGS) entry which is preliminary data.</text>
</comment>
<organism evidence="2">
    <name type="scientific">Prosthecochloris aestuarii</name>
    <dbReference type="NCBI Taxonomy" id="1102"/>
    <lineage>
        <taxon>Bacteria</taxon>
        <taxon>Pseudomonadati</taxon>
        <taxon>Chlorobiota</taxon>
        <taxon>Chlorobiia</taxon>
        <taxon>Chlorobiales</taxon>
        <taxon>Chlorobiaceae</taxon>
        <taxon>Prosthecochloris</taxon>
    </lineage>
</organism>
<dbReference type="InterPro" id="IPR037523">
    <property type="entry name" value="VOC_core"/>
</dbReference>
<dbReference type="Gene3D" id="3.30.720.110">
    <property type="match status" value="1"/>
</dbReference>
<dbReference type="InterPro" id="IPR029068">
    <property type="entry name" value="Glyas_Bleomycin-R_OHBP_Dase"/>
</dbReference>
<dbReference type="InterPro" id="IPR004360">
    <property type="entry name" value="Glyas_Fos-R_dOase_dom"/>
</dbReference>
<dbReference type="AlphaFoldDB" id="A0A831SRR5"/>
<evidence type="ECO:0000259" key="1">
    <source>
        <dbReference type="PROSITE" id="PS51819"/>
    </source>
</evidence>
<dbReference type="Pfam" id="PF00903">
    <property type="entry name" value="Glyoxalase"/>
    <property type="match status" value="1"/>
</dbReference>
<proteinExistence type="predicted"/>
<dbReference type="Gene3D" id="3.30.720.120">
    <property type="match status" value="1"/>
</dbReference>
<reference evidence="2" key="1">
    <citation type="journal article" date="2020" name="mSystems">
        <title>Genome- and Community-Level Interaction Insights into Carbon Utilization and Element Cycling Functions of Hydrothermarchaeota in Hydrothermal Sediment.</title>
        <authorList>
            <person name="Zhou Z."/>
            <person name="Liu Y."/>
            <person name="Xu W."/>
            <person name="Pan J."/>
            <person name="Luo Z.H."/>
            <person name="Li M."/>
        </authorList>
    </citation>
    <scope>NUCLEOTIDE SEQUENCE [LARGE SCALE GENOMIC DNA]</scope>
    <source>
        <strain evidence="2">SpSt-1181</strain>
    </source>
</reference>
<accession>A0A831SRR5</accession>
<protein>
    <submittedName>
        <fullName evidence="2">Glyoxalase</fullName>
    </submittedName>
</protein>
<dbReference type="EMBL" id="DSBW01000091">
    <property type="protein sequence ID" value="HED30858.1"/>
    <property type="molecule type" value="Genomic_DNA"/>
</dbReference>
<dbReference type="Proteomes" id="UP000886335">
    <property type="component" value="Unassembled WGS sequence"/>
</dbReference>
<sequence>MNVQSLSAAFTTNSVEKSRDFYVRHFGARVTFDCGWYVNLEFGSPSSTLQFMSPREPGHEPSSGAGLIYNFMVDDVDAEYERLVSEGLEAVMPLENHPWGDRGFSVQDPNGIALYIYSEREPDEEFRMYFKTGDVVR</sequence>
<name>A0A831SRR5_PROAE</name>